<dbReference type="SUPFAM" id="SSF52096">
    <property type="entry name" value="ClpP/crotonase"/>
    <property type="match status" value="1"/>
</dbReference>
<comment type="caution">
    <text evidence="3">The sequence shown here is derived from an EMBL/GenBank/DDBJ whole genome shotgun (WGS) entry which is preliminary data.</text>
</comment>
<gene>
    <name evidence="3" type="ORF">BN381_110089</name>
</gene>
<dbReference type="RefSeq" id="WP_012223834.1">
    <property type="nucleotide sequence ID" value="NZ_HG422565.1"/>
</dbReference>
<evidence type="ECO:0000313" key="4">
    <source>
        <dbReference type="Proteomes" id="UP000018291"/>
    </source>
</evidence>
<organism evidence="3 4">
    <name type="scientific">Candidatus Neomicrothrix parvicella RN1</name>
    <dbReference type="NCBI Taxonomy" id="1229780"/>
    <lineage>
        <taxon>Bacteria</taxon>
        <taxon>Bacillati</taxon>
        <taxon>Actinomycetota</taxon>
        <taxon>Acidimicrobiia</taxon>
        <taxon>Acidimicrobiales</taxon>
        <taxon>Microthrixaceae</taxon>
        <taxon>Candidatus Neomicrothrix</taxon>
    </lineage>
</organism>
<dbReference type="OrthoDB" id="9777711at2"/>
<dbReference type="EC" id="4.2.1.-" evidence="3"/>
<keyword evidence="4" id="KW-1185">Reference proteome</keyword>
<dbReference type="STRING" id="1229780.BN381_110089"/>
<keyword evidence="3" id="KW-0456">Lyase</keyword>
<dbReference type="PANTHER" id="PTHR43802">
    <property type="entry name" value="ENOYL-COA HYDRATASE"/>
    <property type="match status" value="1"/>
</dbReference>
<dbReference type="EMBL" id="CANL01000003">
    <property type="protein sequence ID" value="CCM62423.1"/>
    <property type="molecule type" value="Genomic_DNA"/>
</dbReference>
<dbReference type="AlphaFoldDB" id="R4YWN0"/>
<feature type="region of interest" description="Disordered" evidence="2">
    <location>
        <begin position="271"/>
        <end position="293"/>
    </location>
</feature>
<dbReference type="eggNOG" id="COG1024">
    <property type="taxonomic scope" value="Bacteria"/>
</dbReference>
<evidence type="ECO:0000313" key="3">
    <source>
        <dbReference type="EMBL" id="CCM62423.1"/>
    </source>
</evidence>
<dbReference type="GO" id="GO:0016829">
    <property type="term" value="F:lyase activity"/>
    <property type="evidence" value="ECO:0007669"/>
    <property type="project" value="UniProtKB-KW"/>
</dbReference>
<evidence type="ECO:0000256" key="1">
    <source>
        <dbReference type="ARBA" id="ARBA00005254"/>
    </source>
</evidence>
<dbReference type="InterPro" id="IPR001753">
    <property type="entry name" value="Enoyl-CoA_hydra/iso"/>
</dbReference>
<dbReference type="Proteomes" id="UP000018291">
    <property type="component" value="Unassembled WGS sequence"/>
</dbReference>
<dbReference type="HOGENOM" id="CLU_009834_7_2_11"/>
<protein>
    <submittedName>
        <fullName evidence="3">Putative Enoyl-CoA hydratase/isomerase</fullName>
        <ecNumber evidence="3">4.2.1.-</ecNumber>
    </submittedName>
</protein>
<dbReference type="Pfam" id="PF00378">
    <property type="entry name" value="ECH_1"/>
    <property type="match status" value="1"/>
</dbReference>
<dbReference type="Gene3D" id="3.90.226.10">
    <property type="entry name" value="2-enoyl-CoA Hydratase, Chain A, domain 1"/>
    <property type="match status" value="1"/>
</dbReference>
<dbReference type="GO" id="GO:0016853">
    <property type="term" value="F:isomerase activity"/>
    <property type="evidence" value="ECO:0007669"/>
    <property type="project" value="UniProtKB-KW"/>
</dbReference>
<keyword evidence="3" id="KW-0413">Isomerase</keyword>
<comment type="similarity">
    <text evidence="1">Belongs to the enoyl-CoA hydratase/isomerase family.</text>
</comment>
<proteinExistence type="inferred from homology"/>
<accession>R4YWN0</accession>
<dbReference type="PANTHER" id="PTHR43802:SF1">
    <property type="entry name" value="IP11341P-RELATED"/>
    <property type="match status" value="1"/>
</dbReference>
<dbReference type="CDD" id="cd06558">
    <property type="entry name" value="crotonase-like"/>
    <property type="match status" value="1"/>
</dbReference>
<dbReference type="InterPro" id="IPR029045">
    <property type="entry name" value="ClpP/crotonase-like_dom_sf"/>
</dbReference>
<evidence type="ECO:0000256" key="2">
    <source>
        <dbReference type="SAM" id="MobiDB-lite"/>
    </source>
</evidence>
<reference evidence="3 4" key="1">
    <citation type="journal article" date="2013" name="ISME J.">
        <title>Metabolic model for the filamentous 'Candidatus Microthrix parvicella' based on genomic and metagenomic analyses.</title>
        <authorList>
            <person name="Jon McIlroy S."/>
            <person name="Kristiansen R."/>
            <person name="Albertsen M."/>
            <person name="Michael Karst S."/>
            <person name="Rossetti S."/>
            <person name="Lund Nielsen J."/>
            <person name="Tandoi V."/>
            <person name="James Seviour R."/>
            <person name="Nielsen P.H."/>
        </authorList>
    </citation>
    <scope>NUCLEOTIDE SEQUENCE [LARGE SCALE GENOMIC DNA]</scope>
    <source>
        <strain evidence="3 4">RN1</strain>
    </source>
</reference>
<name>R4YWN0_9ACTN</name>
<sequence>MSDDLILKVTSWETVGRVAVIRLNRPHRNNAWTGRMHHEYRALIERAETDPDIRCIVVTGEGRSFCVGADSDALAGHADRGGYDPGLPAELPMPGYGVRDDYDDDFVFHYGLRTPVIASINGPCAGVGFVLACYADLRFAAKGARLATANARLGLPAEFGLSWVLPRLVGVTRAAELLMTGRKFRAEEAERWGLFNEVIEPNQLMAHVMEVARGLAENVGPKAVATTKYQLYRDADRSVGPAVSDAQRFMRETMAGPEFAEGVKAFREGVPPDFPNAAVEPAGPGSNMGDTPG</sequence>